<protein>
    <recommendedName>
        <fullName evidence="1">Chemotaxis protein methyltransferase</fullName>
        <ecNumber evidence="1">2.1.1.80</ecNumber>
    </recommendedName>
</protein>
<reference evidence="4 5" key="1">
    <citation type="submission" date="2021-06" db="EMBL/GenBank/DDBJ databases">
        <title>Sphingomonas sp. XMGL2, whole genome shotgun sequencing project.</title>
        <authorList>
            <person name="Zhao G."/>
            <person name="Shen L."/>
        </authorList>
    </citation>
    <scope>NUCLEOTIDE SEQUENCE [LARGE SCALE GENOMIC DNA]</scope>
    <source>
        <strain evidence="4 5">XMGL2</strain>
    </source>
</reference>
<feature type="region of interest" description="Disordered" evidence="2">
    <location>
        <begin position="1"/>
        <end position="20"/>
    </location>
</feature>
<sequence length="289" mass="32359">MSAAAQKIPAQASSPSGDRLSKRNFSRLAAYIYEYSGIKMPESKLTMLEGRLRRRVRATDTASIDDYCSYVFDGDNLATEGLHLINAVTTNKTDFYREPAHFVYLREKALPTLVGRGIRRVRAWSAACSIGAEPYTIAMELDDYADSKGGPDYGILATDLDTEVLAAARQGIYQKELLEPVPARIAQKYVMQPRDPRRRDVRITPDLRSAIGFGRLNLMDDHYPVGEPMHLIFCRNVLIYFDKPTQRGVVSRLVDCLAPQGYLFLGHSESIAGFDLPLTQVANTVFQRS</sequence>
<proteinExistence type="predicted"/>
<dbReference type="PIRSF" id="PIRSF000410">
    <property type="entry name" value="CheR"/>
    <property type="match status" value="1"/>
</dbReference>
<dbReference type="InterPro" id="IPR000780">
    <property type="entry name" value="CheR_MeTrfase"/>
</dbReference>
<feature type="domain" description="CheR-type methyltransferase" evidence="3">
    <location>
        <begin position="20"/>
        <end position="289"/>
    </location>
</feature>
<dbReference type="Proteomes" id="UP000776276">
    <property type="component" value="Unassembled WGS sequence"/>
</dbReference>
<dbReference type="InterPro" id="IPR022642">
    <property type="entry name" value="CheR_C"/>
</dbReference>
<comment type="function">
    <text evidence="1">Methylation of the membrane-bound methyl-accepting chemotaxis proteins (MCP) to form gamma-glutamyl methyl ester residues in MCP.</text>
</comment>
<dbReference type="PANTHER" id="PTHR24422">
    <property type="entry name" value="CHEMOTAXIS PROTEIN METHYLTRANSFERASE"/>
    <property type="match status" value="1"/>
</dbReference>
<name>A0ABS6BLF1_9SPHN</name>
<organism evidence="4 5">
    <name type="scientific">Sphingomonas quercus</name>
    <dbReference type="NCBI Taxonomy" id="2842451"/>
    <lineage>
        <taxon>Bacteria</taxon>
        <taxon>Pseudomonadati</taxon>
        <taxon>Pseudomonadota</taxon>
        <taxon>Alphaproteobacteria</taxon>
        <taxon>Sphingomonadales</taxon>
        <taxon>Sphingomonadaceae</taxon>
        <taxon>Sphingomonas</taxon>
    </lineage>
</organism>
<dbReference type="InterPro" id="IPR022641">
    <property type="entry name" value="CheR_N"/>
</dbReference>
<evidence type="ECO:0000256" key="2">
    <source>
        <dbReference type="SAM" id="MobiDB-lite"/>
    </source>
</evidence>
<dbReference type="EC" id="2.1.1.80" evidence="1"/>
<dbReference type="Pfam" id="PF03705">
    <property type="entry name" value="CheR_N"/>
    <property type="match status" value="1"/>
</dbReference>
<keyword evidence="1" id="KW-0949">S-adenosyl-L-methionine</keyword>
<evidence type="ECO:0000313" key="4">
    <source>
        <dbReference type="EMBL" id="MBU3078055.1"/>
    </source>
</evidence>
<evidence type="ECO:0000256" key="1">
    <source>
        <dbReference type="PIRNR" id="PIRNR000410"/>
    </source>
</evidence>
<comment type="caution">
    <text evidence="4">The sequence shown here is derived from an EMBL/GenBank/DDBJ whole genome shotgun (WGS) entry which is preliminary data.</text>
</comment>
<dbReference type="InterPro" id="IPR026024">
    <property type="entry name" value="Chemotaxis_MeTrfase_CheR"/>
</dbReference>
<keyword evidence="1" id="KW-0489">Methyltransferase</keyword>
<keyword evidence="5" id="KW-1185">Reference proteome</keyword>
<dbReference type="PANTHER" id="PTHR24422:SF26">
    <property type="entry name" value="CHEMOTAXIS PROTEIN METHYLTRANSFERASE"/>
    <property type="match status" value="1"/>
</dbReference>
<dbReference type="SMART" id="SM00138">
    <property type="entry name" value="MeTrc"/>
    <property type="match status" value="1"/>
</dbReference>
<keyword evidence="1" id="KW-0808">Transferase</keyword>
<accession>A0ABS6BLF1</accession>
<dbReference type="EMBL" id="JAHKRT010000004">
    <property type="protein sequence ID" value="MBU3078055.1"/>
    <property type="molecule type" value="Genomic_DNA"/>
</dbReference>
<dbReference type="PROSITE" id="PS50123">
    <property type="entry name" value="CHER"/>
    <property type="match status" value="1"/>
</dbReference>
<gene>
    <name evidence="4" type="ORF">KOF26_09270</name>
</gene>
<comment type="catalytic activity">
    <reaction evidence="1">
        <text>L-glutamyl-[protein] + S-adenosyl-L-methionine = [protein]-L-glutamate 5-O-methyl ester + S-adenosyl-L-homocysteine</text>
        <dbReference type="Rhea" id="RHEA:24452"/>
        <dbReference type="Rhea" id="RHEA-COMP:10208"/>
        <dbReference type="Rhea" id="RHEA-COMP:10311"/>
        <dbReference type="ChEBI" id="CHEBI:29973"/>
        <dbReference type="ChEBI" id="CHEBI:57856"/>
        <dbReference type="ChEBI" id="CHEBI:59789"/>
        <dbReference type="ChEBI" id="CHEBI:82795"/>
        <dbReference type="EC" id="2.1.1.80"/>
    </reaction>
</comment>
<dbReference type="InterPro" id="IPR050903">
    <property type="entry name" value="Bact_Chemotaxis_MeTrfase"/>
</dbReference>
<dbReference type="RefSeq" id="WP_216323592.1">
    <property type="nucleotide sequence ID" value="NZ_JAHKRT010000004.1"/>
</dbReference>
<evidence type="ECO:0000259" key="3">
    <source>
        <dbReference type="PROSITE" id="PS50123"/>
    </source>
</evidence>
<evidence type="ECO:0000313" key="5">
    <source>
        <dbReference type="Proteomes" id="UP000776276"/>
    </source>
</evidence>
<dbReference type="Pfam" id="PF01739">
    <property type="entry name" value="CheR"/>
    <property type="match status" value="1"/>
</dbReference>